<dbReference type="PIRSF" id="PIRSF017901">
    <property type="entry name" value="GCL"/>
    <property type="match status" value="1"/>
</dbReference>
<comment type="function">
    <text evidence="10">Catalyzes the synthesis of gamma-glutamylcysteine (gamma-GC).</text>
</comment>
<gene>
    <name evidence="11" type="ordered locus">Fraau_0768</name>
</gene>
<comment type="pathway">
    <text evidence="1">Sulfur metabolism; glutathione biosynthesis; glutathione from L-cysteine and L-glutamate: step 1/2.</text>
</comment>
<evidence type="ECO:0000256" key="10">
    <source>
        <dbReference type="PIRNR" id="PIRNR017901"/>
    </source>
</evidence>
<evidence type="ECO:0000256" key="2">
    <source>
        <dbReference type="ARBA" id="ARBA00010253"/>
    </source>
</evidence>
<keyword evidence="5" id="KW-0317">Glutathione biosynthesis</keyword>
<dbReference type="Proteomes" id="UP000005234">
    <property type="component" value="Chromosome"/>
</dbReference>
<name>H8KZV8_FRAAD</name>
<dbReference type="eggNOG" id="COG3572">
    <property type="taxonomic scope" value="Bacteria"/>
</dbReference>
<protein>
    <recommendedName>
        <fullName evidence="10">Glutamate--cysteine ligase</fullName>
        <ecNumber evidence="10">6.3.2.2</ecNumber>
    </recommendedName>
</protein>
<evidence type="ECO:0000256" key="4">
    <source>
        <dbReference type="ARBA" id="ARBA00022598"/>
    </source>
</evidence>
<comment type="catalytic activity">
    <reaction evidence="10">
        <text>L-cysteine + L-glutamate + ATP = gamma-L-glutamyl-L-cysteine + ADP + phosphate + H(+)</text>
        <dbReference type="Rhea" id="RHEA:13285"/>
        <dbReference type="ChEBI" id="CHEBI:15378"/>
        <dbReference type="ChEBI" id="CHEBI:29985"/>
        <dbReference type="ChEBI" id="CHEBI:30616"/>
        <dbReference type="ChEBI" id="CHEBI:35235"/>
        <dbReference type="ChEBI" id="CHEBI:43474"/>
        <dbReference type="ChEBI" id="CHEBI:58173"/>
        <dbReference type="ChEBI" id="CHEBI:456216"/>
        <dbReference type="EC" id="6.3.2.2"/>
    </reaction>
</comment>
<dbReference type="AlphaFoldDB" id="H8KZV8"/>
<keyword evidence="7 10" id="KW-0067">ATP-binding</keyword>
<comment type="subunit">
    <text evidence="3">Homodimer or monomer when oxidized or reduced, respectively.</text>
</comment>
<sequence>MAILYFLPVRFNRAAKECYVSIPSANQRTPIVKRQQLIDYLAAGEKPQENWRIGTEHEKFGFRHADLRAPAFEGDAGIDVLLRQLAERYGWSIALEGSNPVALTRGMANITLEPAGQLELSGAPLASVHGTAAELEGHLAEVRSIAEPLGIGFLGMGFQPKWARAEMPWMPKGRYKIMREYMPKVGQLGLDMMTRTSTVQVNLDFGSEADMIRKFRVGLALQPIATALFADSPFSEGRPNGFKSFRSHVWTDTDPDRTGMLDFVFEDGFGYERYVDYILDVPMYFSYQDGRYHDLAGADFKAFIRGELPQLPGIQATMRDYADHLTTAFPEVRLKQYLEMRGADSGPADRLLALPALWTGLLYDGSALDAAYELISRLTREERHHLRDGVPRHALDLPFRQGKVRELAREVLAIADSGLKARALTNAAGQDESVYLAPLHEIVESGLTPADRKLALYHGAWQQQVDPVFEAYAY</sequence>
<keyword evidence="9" id="KW-1015">Disulfide bond</keyword>
<dbReference type="Gene3D" id="3.30.590.20">
    <property type="match status" value="1"/>
</dbReference>
<dbReference type="InterPro" id="IPR006336">
    <property type="entry name" value="GCS2"/>
</dbReference>
<keyword evidence="8" id="KW-0809">Transit peptide</keyword>
<comment type="similarity">
    <text evidence="2">Belongs to the carboxylate-amine ligase family. Glutamate--cysteine ligase type 2 subfamily.</text>
</comment>
<proteinExistence type="inferred from homology"/>
<evidence type="ECO:0000256" key="7">
    <source>
        <dbReference type="ARBA" id="ARBA00022840"/>
    </source>
</evidence>
<organism evidence="11 12">
    <name type="scientific">Frateuria aurantia (strain ATCC 33424 / DSM 6220 / KCTC 2777 / LMG 1558 / NBRC 3245 / NCIMB 13370)</name>
    <name type="common">Acetobacter aurantius</name>
    <dbReference type="NCBI Taxonomy" id="767434"/>
    <lineage>
        <taxon>Bacteria</taxon>
        <taxon>Pseudomonadati</taxon>
        <taxon>Pseudomonadota</taxon>
        <taxon>Gammaproteobacteria</taxon>
        <taxon>Lysobacterales</taxon>
        <taxon>Rhodanobacteraceae</taxon>
        <taxon>Frateuria</taxon>
    </lineage>
</organism>
<evidence type="ECO:0000256" key="5">
    <source>
        <dbReference type="ARBA" id="ARBA00022684"/>
    </source>
</evidence>
<dbReference type="InterPro" id="IPR035434">
    <property type="entry name" value="GCL_bact_plant"/>
</dbReference>
<dbReference type="EC" id="6.3.2.2" evidence="10"/>
<dbReference type="KEGG" id="fau:Fraau_0768"/>
<evidence type="ECO:0000256" key="1">
    <source>
        <dbReference type="ARBA" id="ARBA00005006"/>
    </source>
</evidence>
<evidence type="ECO:0000256" key="3">
    <source>
        <dbReference type="ARBA" id="ARBA00011153"/>
    </source>
</evidence>
<keyword evidence="12" id="KW-1185">Reference proteome</keyword>
<reference evidence="11" key="1">
    <citation type="submission" date="2012-02" db="EMBL/GenBank/DDBJ databases">
        <title>The complete genome of Frateuria aurantia DSM 6220.</title>
        <authorList>
            <consortium name="US DOE Joint Genome Institute (JGI-PGF)"/>
            <person name="Lucas S."/>
            <person name="Copeland A."/>
            <person name="Lapidus A."/>
            <person name="Glavina del Rio T."/>
            <person name="Dalin E."/>
            <person name="Tice H."/>
            <person name="Bruce D."/>
            <person name="Goodwin L."/>
            <person name="Pitluck S."/>
            <person name="Peters L."/>
            <person name="Ovchinnikova G."/>
            <person name="Teshima H."/>
            <person name="Kyrpides N."/>
            <person name="Mavromatis K."/>
            <person name="Ivanova N."/>
            <person name="Brettin T."/>
            <person name="Detter J.C."/>
            <person name="Han C."/>
            <person name="Larimer F."/>
            <person name="Land M."/>
            <person name="Hauser L."/>
            <person name="Markowitz V."/>
            <person name="Cheng J.-F."/>
            <person name="Hugenholtz P."/>
            <person name="Woyke T."/>
            <person name="Wu D."/>
            <person name="Brambilla E."/>
            <person name="Klenk H.-P."/>
            <person name="Eisen J.A."/>
        </authorList>
    </citation>
    <scope>NUCLEOTIDE SEQUENCE</scope>
    <source>
        <strain evidence="11">DSM 6220</strain>
    </source>
</reference>
<evidence type="ECO:0000313" key="11">
    <source>
        <dbReference type="EMBL" id="AFC85239.1"/>
    </source>
</evidence>
<comment type="similarity">
    <text evidence="10">Belongs to the glutamate--cysteine ligase type 2 family. EgtA subfamily.</text>
</comment>
<dbReference type="SUPFAM" id="SSF55931">
    <property type="entry name" value="Glutamine synthetase/guanido kinase"/>
    <property type="match status" value="1"/>
</dbReference>
<dbReference type="GO" id="GO:0004357">
    <property type="term" value="F:glutamate-cysteine ligase activity"/>
    <property type="evidence" value="ECO:0007669"/>
    <property type="project" value="UniProtKB-UniRule"/>
</dbReference>
<dbReference type="EMBL" id="CP003350">
    <property type="protein sequence ID" value="AFC85239.1"/>
    <property type="molecule type" value="Genomic_DNA"/>
</dbReference>
<evidence type="ECO:0000313" key="12">
    <source>
        <dbReference type="Proteomes" id="UP000005234"/>
    </source>
</evidence>
<evidence type="ECO:0000256" key="8">
    <source>
        <dbReference type="ARBA" id="ARBA00022946"/>
    </source>
</evidence>
<evidence type="ECO:0000256" key="9">
    <source>
        <dbReference type="ARBA" id="ARBA00023157"/>
    </source>
</evidence>
<dbReference type="Pfam" id="PF04107">
    <property type="entry name" value="GCS2"/>
    <property type="match status" value="1"/>
</dbReference>
<keyword evidence="6 10" id="KW-0547">Nucleotide-binding</keyword>
<dbReference type="GO" id="GO:0006750">
    <property type="term" value="P:glutathione biosynthetic process"/>
    <property type="evidence" value="ECO:0007669"/>
    <property type="project" value="UniProtKB-UniRule"/>
</dbReference>
<dbReference type="InterPro" id="IPR011556">
    <property type="entry name" value="Glut_cys_lig_pln_type"/>
</dbReference>
<dbReference type="PANTHER" id="PTHR34378:SF1">
    <property type="entry name" value="GLUTAMATE--CYSTEINE LIGASE, CHLOROPLASTIC"/>
    <property type="match status" value="1"/>
</dbReference>
<dbReference type="NCBIfam" id="TIGR01436">
    <property type="entry name" value="glu_cys_lig_pln"/>
    <property type="match status" value="1"/>
</dbReference>
<dbReference type="PANTHER" id="PTHR34378">
    <property type="entry name" value="GLUTAMATE--CYSTEINE LIGASE, CHLOROPLASTIC"/>
    <property type="match status" value="1"/>
</dbReference>
<dbReference type="STRING" id="767434.Fraau_0768"/>
<keyword evidence="4 10" id="KW-0436">Ligase</keyword>
<dbReference type="InterPro" id="IPR014746">
    <property type="entry name" value="Gln_synth/guanido_kin_cat_dom"/>
</dbReference>
<evidence type="ECO:0000256" key="6">
    <source>
        <dbReference type="ARBA" id="ARBA00022741"/>
    </source>
</evidence>
<accession>H8KZV8</accession>
<dbReference type="GO" id="GO:0005524">
    <property type="term" value="F:ATP binding"/>
    <property type="evidence" value="ECO:0007669"/>
    <property type="project" value="UniProtKB-UniRule"/>
</dbReference>
<dbReference type="HOGENOM" id="CLU_026610_0_0_6"/>